<comment type="caution">
    <text evidence="1">The sequence shown here is derived from an EMBL/GenBank/DDBJ whole genome shotgun (WGS) entry which is preliminary data.</text>
</comment>
<protein>
    <submittedName>
        <fullName evidence="1">Uncharacterized protein</fullName>
    </submittedName>
</protein>
<dbReference type="Proteomes" id="UP000822688">
    <property type="component" value="Chromosome 6"/>
</dbReference>
<name>A0A8T0HGT5_CERPU</name>
<evidence type="ECO:0000313" key="1">
    <source>
        <dbReference type="EMBL" id="KAG0569887.1"/>
    </source>
</evidence>
<proteinExistence type="predicted"/>
<dbReference type="AlphaFoldDB" id="A0A8T0HGT5"/>
<gene>
    <name evidence="1" type="ORF">KC19_6G123400</name>
</gene>
<evidence type="ECO:0000313" key="2">
    <source>
        <dbReference type="Proteomes" id="UP000822688"/>
    </source>
</evidence>
<organism evidence="1 2">
    <name type="scientific">Ceratodon purpureus</name>
    <name type="common">Fire moss</name>
    <name type="synonym">Dicranum purpureum</name>
    <dbReference type="NCBI Taxonomy" id="3225"/>
    <lineage>
        <taxon>Eukaryota</taxon>
        <taxon>Viridiplantae</taxon>
        <taxon>Streptophyta</taxon>
        <taxon>Embryophyta</taxon>
        <taxon>Bryophyta</taxon>
        <taxon>Bryophytina</taxon>
        <taxon>Bryopsida</taxon>
        <taxon>Dicranidae</taxon>
        <taxon>Pseudoditrichales</taxon>
        <taxon>Ditrichaceae</taxon>
        <taxon>Ceratodon</taxon>
    </lineage>
</organism>
<accession>A0A8T0HGT5</accession>
<sequence>MNPPRIHQEYRIIPPDIISTMPIQKPRVDSGCTWRADCISGRIQFRMGRIQPGVASSEIPCIVLLHMPMPLILSSTLMLNFACIIIRRMGLPSCFSWYYCRGGWHMGLTCLRT</sequence>
<dbReference type="EMBL" id="CM026427">
    <property type="protein sequence ID" value="KAG0569887.1"/>
    <property type="molecule type" value="Genomic_DNA"/>
</dbReference>
<keyword evidence="2" id="KW-1185">Reference proteome</keyword>
<reference evidence="1 2" key="1">
    <citation type="submission" date="2020-06" db="EMBL/GenBank/DDBJ databases">
        <title>WGS assembly of Ceratodon purpureus strain R40.</title>
        <authorList>
            <person name="Carey S.B."/>
            <person name="Jenkins J."/>
            <person name="Shu S."/>
            <person name="Lovell J.T."/>
            <person name="Sreedasyam A."/>
            <person name="Maumus F."/>
            <person name="Tiley G.P."/>
            <person name="Fernandez-Pozo N."/>
            <person name="Barry K."/>
            <person name="Chen C."/>
            <person name="Wang M."/>
            <person name="Lipzen A."/>
            <person name="Daum C."/>
            <person name="Saski C.A."/>
            <person name="Payton A.C."/>
            <person name="Mcbreen J.C."/>
            <person name="Conrad R.E."/>
            <person name="Kollar L.M."/>
            <person name="Olsson S."/>
            <person name="Huttunen S."/>
            <person name="Landis J.B."/>
            <person name="Wickett N.J."/>
            <person name="Johnson M.G."/>
            <person name="Rensing S.A."/>
            <person name="Grimwood J."/>
            <person name="Schmutz J."/>
            <person name="Mcdaniel S.F."/>
        </authorList>
    </citation>
    <scope>NUCLEOTIDE SEQUENCE [LARGE SCALE GENOMIC DNA]</scope>
    <source>
        <strain evidence="1 2">R40</strain>
    </source>
</reference>